<name>A0A8H2ZNS4_9HELO</name>
<evidence type="ECO:0000256" key="1">
    <source>
        <dbReference type="SAM" id="MobiDB-lite"/>
    </source>
</evidence>
<dbReference type="OrthoDB" id="3536614at2759"/>
<protein>
    <submittedName>
        <fullName evidence="2">83eaecea-58ba-4350-905a-cd3234635ccf</fullName>
    </submittedName>
</protein>
<feature type="compositionally biased region" description="Basic residues" evidence="1">
    <location>
        <begin position="183"/>
        <end position="192"/>
    </location>
</feature>
<dbReference type="EMBL" id="CAJHIA010000009">
    <property type="protein sequence ID" value="CAD6443186.1"/>
    <property type="molecule type" value="Genomic_DNA"/>
</dbReference>
<sequence length="311" mass="35468">MDIFVKQFPTFLSPNQSSSMQLHAEYADRDSKNNRTQAASLKISLQTLKVSTGASGNNNATDDDITMSELDYPMGKTTNSSISHLKSNMQSSINTGQIQQQADLAHMLQPTVRALQSATDKAINKSKEVANEAFIGPRFANERRTMRRIFRAQASNLNSQNPSKKKRKQAETNHNAVDNTNAKPKRTKKKKKNGDTIFRANLFDGSVNKVRKRNSKEGEKEPYMLYLRLMERHNFEERRRLAYADLAARAVVFRTGPESRQRQEMYEQKYQARTTRMRERQIRDENALMSALNGLSLDEPKDANDDCDVVL</sequence>
<comment type="caution">
    <text evidence="2">The sequence shown here is derived from an EMBL/GenBank/DDBJ whole genome shotgun (WGS) entry which is preliminary data.</text>
</comment>
<organism evidence="2 3">
    <name type="scientific">Sclerotinia trifoliorum</name>
    <dbReference type="NCBI Taxonomy" id="28548"/>
    <lineage>
        <taxon>Eukaryota</taxon>
        <taxon>Fungi</taxon>
        <taxon>Dikarya</taxon>
        <taxon>Ascomycota</taxon>
        <taxon>Pezizomycotina</taxon>
        <taxon>Leotiomycetes</taxon>
        <taxon>Helotiales</taxon>
        <taxon>Sclerotiniaceae</taxon>
        <taxon>Sclerotinia</taxon>
    </lineage>
</organism>
<accession>A0A8H2ZNS4</accession>
<reference evidence="2" key="1">
    <citation type="submission" date="2020-10" db="EMBL/GenBank/DDBJ databases">
        <authorList>
            <person name="Kusch S."/>
        </authorList>
    </citation>
    <scope>NUCLEOTIDE SEQUENCE</scope>
    <source>
        <strain evidence="2">SwB9</strain>
    </source>
</reference>
<feature type="region of interest" description="Disordered" evidence="1">
    <location>
        <begin position="154"/>
        <end position="194"/>
    </location>
</feature>
<proteinExistence type="predicted"/>
<gene>
    <name evidence="2" type="ORF">SCLTRI_LOCUS2978</name>
</gene>
<dbReference type="Proteomes" id="UP000624404">
    <property type="component" value="Unassembled WGS sequence"/>
</dbReference>
<feature type="compositionally biased region" description="Polar residues" evidence="1">
    <location>
        <begin position="172"/>
        <end position="182"/>
    </location>
</feature>
<evidence type="ECO:0000313" key="3">
    <source>
        <dbReference type="Proteomes" id="UP000624404"/>
    </source>
</evidence>
<dbReference type="AlphaFoldDB" id="A0A8H2ZNS4"/>
<keyword evidence="3" id="KW-1185">Reference proteome</keyword>
<evidence type="ECO:0000313" key="2">
    <source>
        <dbReference type="EMBL" id="CAD6443186.1"/>
    </source>
</evidence>